<name>A0A4V3C3Q7_9SPHI</name>
<dbReference type="AlphaFoldDB" id="A0A4V3C3Q7"/>
<evidence type="ECO:0000256" key="2">
    <source>
        <dbReference type="ARBA" id="ARBA00012438"/>
    </source>
</evidence>
<evidence type="ECO:0000313" key="5">
    <source>
        <dbReference type="EMBL" id="TDO22958.1"/>
    </source>
</evidence>
<dbReference type="EC" id="2.7.13.3" evidence="2"/>
<protein>
    <recommendedName>
        <fullName evidence="2">histidine kinase</fullName>
        <ecNumber evidence="2">2.7.13.3</ecNumber>
    </recommendedName>
</protein>
<dbReference type="PANTHER" id="PTHR43547:SF2">
    <property type="entry name" value="HYBRID SIGNAL TRANSDUCTION HISTIDINE KINASE C"/>
    <property type="match status" value="1"/>
</dbReference>
<dbReference type="Pfam" id="PF02518">
    <property type="entry name" value="HATPase_c"/>
    <property type="match status" value="1"/>
</dbReference>
<dbReference type="InterPro" id="IPR004358">
    <property type="entry name" value="Sig_transdc_His_kin-like_C"/>
</dbReference>
<dbReference type="PRINTS" id="PR00344">
    <property type="entry name" value="BCTRLSENSOR"/>
</dbReference>
<dbReference type="Gene3D" id="1.10.287.130">
    <property type="match status" value="1"/>
</dbReference>
<sequence length="355" mass="39283">MKSSISKPSPELPFGPNIHFAYHISSGQIRFIHHSLSWISDGEREATEISNIKNKIQQDQLPIVLSAYEKFLQGNFLGSLSLCLESKIGEKWVKITPFLSQINEEDLLLATIEDVTDTAQNDGVLIKYANQKNSILHMLAHDLRGPLGAARAVVKTIREENNDGLAVKTDHIASIIAQSINLIDDLIQRELLEATEVSLVKKNLNIVKIVSDYMDECRRSNELSDRIFDFYSSSEEIFIDLDNSKFMQVINNLISNALKFTRSGGHINVSVSETESTVNLKVTDDGIGIPKHLIPVLFDKFTPAARVGLDGEPTIGLGMSITKLIIEWHQGIISCESTEGIGTTISITLPKASKS</sequence>
<comment type="catalytic activity">
    <reaction evidence="1">
        <text>ATP + protein L-histidine = ADP + protein N-phospho-L-histidine.</text>
        <dbReference type="EC" id="2.7.13.3"/>
    </reaction>
</comment>
<keyword evidence="5" id="KW-0418">Kinase</keyword>
<keyword evidence="3" id="KW-0597">Phosphoprotein</keyword>
<evidence type="ECO:0000256" key="1">
    <source>
        <dbReference type="ARBA" id="ARBA00000085"/>
    </source>
</evidence>
<dbReference type="EMBL" id="SNWM01000002">
    <property type="protein sequence ID" value="TDO22958.1"/>
    <property type="molecule type" value="Genomic_DNA"/>
</dbReference>
<reference evidence="5 6" key="1">
    <citation type="submission" date="2019-03" db="EMBL/GenBank/DDBJ databases">
        <title>Genomic Encyclopedia of Archaeal and Bacterial Type Strains, Phase II (KMG-II): from individual species to whole genera.</title>
        <authorList>
            <person name="Goeker M."/>
        </authorList>
    </citation>
    <scope>NUCLEOTIDE SEQUENCE [LARGE SCALE GENOMIC DNA]</scope>
    <source>
        <strain evidence="5 6">DSM 19034</strain>
    </source>
</reference>
<accession>A0A4V3C3Q7</accession>
<evidence type="ECO:0000259" key="4">
    <source>
        <dbReference type="PROSITE" id="PS50109"/>
    </source>
</evidence>
<dbReference type="Gene3D" id="3.30.565.10">
    <property type="entry name" value="Histidine kinase-like ATPase, C-terminal domain"/>
    <property type="match status" value="1"/>
</dbReference>
<keyword evidence="5" id="KW-0808">Transferase</keyword>
<dbReference type="PANTHER" id="PTHR43547">
    <property type="entry name" value="TWO-COMPONENT HISTIDINE KINASE"/>
    <property type="match status" value="1"/>
</dbReference>
<dbReference type="GO" id="GO:0000155">
    <property type="term" value="F:phosphorelay sensor kinase activity"/>
    <property type="evidence" value="ECO:0007669"/>
    <property type="project" value="InterPro"/>
</dbReference>
<comment type="caution">
    <text evidence="5">The sequence shown here is derived from an EMBL/GenBank/DDBJ whole genome shotgun (WGS) entry which is preliminary data.</text>
</comment>
<keyword evidence="6" id="KW-1185">Reference proteome</keyword>
<dbReference type="SUPFAM" id="SSF47384">
    <property type="entry name" value="Homodimeric domain of signal transducing histidine kinase"/>
    <property type="match status" value="1"/>
</dbReference>
<dbReference type="Proteomes" id="UP000295499">
    <property type="component" value="Unassembled WGS sequence"/>
</dbReference>
<dbReference type="InterPro" id="IPR036890">
    <property type="entry name" value="HATPase_C_sf"/>
</dbReference>
<evidence type="ECO:0000313" key="6">
    <source>
        <dbReference type="Proteomes" id="UP000295499"/>
    </source>
</evidence>
<dbReference type="InterPro" id="IPR036097">
    <property type="entry name" value="HisK_dim/P_sf"/>
</dbReference>
<dbReference type="SMART" id="SM00387">
    <property type="entry name" value="HATPase_c"/>
    <property type="match status" value="1"/>
</dbReference>
<dbReference type="SUPFAM" id="SSF55874">
    <property type="entry name" value="ATPase domain of HSP90 chaperone/DNA topoisomerase II/histidine kinase"/>
    <property type="match status" value="1"/>
</dbReference>
<dbReference type="InterPro" id="IPR005467">
    <property type="entry name" value="His_kinase_dom"/>
</dbReference>
<gene>
    <name evidence="5" type="ORF">CLV32_1943</name>
</gene>
<proteinExistence type="predicted"/>
<evidence type="ECO:0000256" key="3">
    <source>
        <dbReference type="ARBA" id="ARBA00022553"/>
    </source>
</evidence>
<feature type="domain" description="Histidine kinase" evidence="4">
    <location>
        <begin position="138"/>
        <end position="353"/>
    </location>
</feature>
<dbReference type="PROSITE" id="PS50109">
    <property type="entry name" value="HIS_KIN"/>
    <property type="match status" value="1"/>
</dbReference>
<organism evidence="5 6">
    <name type="scientific">Pedobacter duraquae</name>
    <dbReference type="NCBI Taxonomy" id="425511"/>
    <lineage>
        <taxon>Bacteria</taxon>
        <taxon>Pseudomonadati</taxon>
        <taxon>Bacteroidota</taxon>
        <taxon>Sphingobacteriia</taxon>
        <taxon>Sphingobacteriales</taxon>
        <taxon>Sphingobacteriaceae</taxon>
        <taxon>Pedobacter</taxon>
    </lineage>
</organism>
<dbReference type="InterPro" id="IPR003594">
    <property type="entry name" value="HATPase_dom"/>
</dbReference>
<dbReference type="RefSeq" id="WP_133554749.1">
    <property type="nucleotide sequence ID" value="NZ_SNWM01000002.1"/>
</dbReference>
<dbReference type="CDD" id="cd00075">
    <property type="entry name" value="HATPase"/>
    <property type="match status" value="1"/>
</dbReference>
<dbReference type="OrthoDB" id="9757990at2"/>